<dbReference type="RefSeq" id="WP_273663776.1">
    <property type="nucleotide sequence ID" value="NZ_CP168173.1"/>
</dbReference>
<reference evidence="1" key="2">
    <citation type="submission" date="2022-08" db="EMBL/GenBank/DDBJ databases">
        <authorList>
            <person name="Iruegas-Bocardo F."/>
            <person name="Weisberg A.J."/>
            <person name="Riutta E.R."/>
            <person name="Kilday K."/>
            <person name="Bonkowski J.C."/>
            <person name="Creswell T."/>
            <person name="Daughtrey M.L."/>
            <person name="Rane K."/>
            <person name="Grunwald N.J."/>
            <person name="Chang J.H."/>
            <person name="Putnam M.L."/>
        </authorList>
    </citation>
    <scope>NUCLEOTIDE SEQUENCE</scope>
    <source>
        <strain evidence="1">22-338</strain>
    </source>
</reference>
<sequence length="147" mass="16611">MLKGIVIFVLGLLIGGAASWAITKSMWNEDQRSRINSYREINDKYNALAAESRARSRKGESIANSSYDRRAIKSCMLNSKIRSSAIEIHLANGAMSDIEKGLFEPLLPVALNSREKSYQYRSLDLTQEAIRLDDECLDQARIRYNHG</sequence>
<dbReference type="Proteomes" id="UP001140230">
    <property type="component" value="Unassembled WGS sequence"/>
</dbReference>
<accession>A0A9X4BQS5</accession>
<comment type="caution">
    <text evidence="1">The sequence shown here is derived from an EMBL/GenBank/DDBJ whole genome shotgun (WGS) entry which is preliminary data.</text>
</comment>
<organism evidence="1 2">
    <name type="scientific">Xanthomonas hortorum pv. hederae</name>
    <dbReference type="NCBI Taxonomy" id="453603"/>
    <lineage>
        <taxon>Bacteria</taxon>
        <taxon>Pseudomonadati</taxon>
        <taxon>Pseudomonadota</taxon>
        <taxon>Gammaproteobacteria</taxon>
        <taxon>Lysobacterales</taxon>
        <taxon>Lysobacteraceae</taxon>
        <taxon>Xanthomonas</taxon>
    </lineage>
</organism>
<proteinExistence type="predicted"/>
<dbReference type="AlphaFoldDB" id="A0A9X4BQS5"/>
<protein>
    <submittedName>
        <fullName evidence="1">Uncharacterized protein</fullName>
    </submittedName>
</protein>
<name>A0A9X4BQS5_9XANT</name>
<dbReference type="EMBL" id="JANWTP010000013">
    <property type="protein sequence ID" value="MDC8637365.1"/>
    <property type="molecule type" value="Genomic_DNA"/>
</dbReference>
<evidence type="ECO:0000313" key="1">
    <source>
        <dbReference type="EMBL" id="MDC8637365.1"/>
    </source>
</evidence>
<evidence type="ECO:0000313" key="2">
    <source>
        <dbReference type="Proteomes" id="UP001140230"/>
    </source>
</evidence>
<gene>
    <name evidence="1" type="ORF">NY667_05955</name>
</gene>
<reference evidence="1" key="1">
    <citation type="journal article" date="2022" name="Phytopathology">
        <title>Whole genome sequencing-based tracing of a 2022 introduction and outbreak of Xanthomonas hortorum pv. pelargonii.</title>
        <authorList>
            <person name="Iruegas Bocardo F."/>
            <person name="Weisberg A.J."/>
            <person name="Riutta E.R."/>
            <person name="Kilday K.B."/>
            <person name="Bonkowski J.C."/>
            <person name="Creswell T.C."/>
            <person name="Daughtrey M."/>
            <person name="Rane K.K."/>
            <person name="Grunwald N.J."/>
            <person name="Chang J.H."/>
            <person name="Putnam M."/>
        </authorList>
    </citation>
    <scope>NUCLEOTIDE SEQUENCE</scope>
    <source>
        <strain evidence="1">22-338</strain>
    </source>
</reference>